<evidence type="ECO:0000313" key="4">
    <source>
        <dbReference type="EMBL" id="KAK8833761.1"/>
    </source>
</evidence>
<name>A0ABR2GJR8_9EUKA</name>
<dbReference type="EMBL" id="JAPFFF010000006">
    <property type="protein sequence ID" value="KAK8886798.1"/>
    <property type="molecule type" value="Genomic_DNA"/>
</dbReference>
<dbReference type="Pfam" id="PF00439">
    <property type="entry name" value="Bromodomain"/>
    <property type="match status" value="1"/>
</dbReference>
<dbReference type="EMBL" id="JAPFFF010000616">
    <property type="protein sequence ID" value="KAK8833877.1"/>
    <property type="molecule type" value="Genomic_DNA"/>
</dbReference>
<dbReference type="Gene3D" id="1.20.920.10">
    <property type="entry name" value="Bromodomain-like"/>
    <property type="match status" value="1"/>
</dbReference>
<reference evidence="5 7" key="1">
    <citation type="submission" date="2024-04" db="EMBL/GenBank/DDBJ databases">
        <title>Tritrichomonas musculus Genome.</title>
        <authorList>
            <person name="Alves-Ferreira E."/>
            <person name="Grigg M."/>
            <person name="Lorenzi H."/>
            <person name="Galac M."/>
        </authorList>
    </citation>
    <scope>NUCLEOTIDE SEQUENCE [LARGE SCALE GENOMIC DNA]</scope>
    <source>
        <strain evidence="5 7">EAF2021</strain>
    </source>
</reference>
<keyword evidence="1 2" id="KW-0103">Bromodomain</keyword>
<protein>
    <recommendedName>
        <fullName evidence="3">Bromo domain-containing protein</fullName>
    </recommendedName>
</protein>
<comment type="caution">
    <text evidence="5">The sequence shown here is derived from an EMBL/GenBank/DDBJ whole genome shotgun (WGS) entry which is preliminary data.</text>
</comment>
<proteinExistence type="predicted"/>
<dbReference type="EMBL" id="JAPFFF010000668">
    <property type="protein sequence ID" value="KAK8833761.1"/>
    <property type="molecule type" value="Genomic_DNA"/>
</dbReference>
<keyword evidence="7" id="KW-1185">Reference proteome</keyword>
<dbReference type="PRINTS" id="PR00503">
    <property type="entry name" value="BROMODOMAIN"/>
</dbReference>
<accession>A0ABR2GJR8</accession>
<evidence type="ECO:0000313" key="5">
    <source>
        <dbReference type="EMBL" id="KAK8833877.1"/>
    </source>
</evidence>
<feature type="domain" description="Bromo" evidence="3">
    <location>
        <begin position="20"/>
        <end position="92"/>
    </location>
</feature>
<organism evidence="5 7">
    <name type="scientific">Tritrichomonas musculus</name>
    <dbReference type="NCBI Taxonomy" id="1915356"/>
    <lineage>
        <taxon>Eukaryota</taxon>
        <taxon>Metamonada</taxon>
        <taxon>Parabasalia</taxon>
        <taxon>Tritrichomonadida</taxon>
        <taxon>Tritrichomonadidae</taxon>
        <taxon>Tritrichomonas</taxon>
    </lineage>
</organism>
<dbReference type="InterPro" id="IPR001487">
    <property type="entry name" value="Bromodomain"/>
</dbReference>
<evidence type="ECO:0000313" key="6">
    <source>
        <dbReference type="EMBL" id="KAK8886798.1"/>
    </source>
</evidence>
<dbReference type="PROSITE" id="PS50014">
    <property type="entry name" value="BROMODOMAIN_2"/>
    <property type="match status" value="1"/>
</dbReference>
<dbReference type="PANTHER" id="PTHR45926">
    <property type="entry name" value="OSJNBA0053K19.4 PROTEIN"/>
    <property type="match status" value="1"/>
</dbReference>
<evidence type="ECO:0000313" key="7">
    <source>
        <dbReference type="Proteomes" id="UP001470230"/>
    </source>
</evidence>
<dbReference type="SUPFAM" id="SSF47370">
    <property type="entry name" value="Bromodomain"/>
    <property type="match status" value="1"/>
</dbReference>
<evidence type="ECO:0000256" key="2">
    <source>
        <dbReference type="PROSITE-ProRule" id="PRU00035"/>
    </source>
</evidence>
<evidence type="ECO:0000259" key="3">
    <source>
        <dbReference type="PROSITE" id="PS50014"/>
    </source>
</evidence>
<gene>
    <name evidence="6" type="ORF">M9Y10_037831</name>
    <name evidence="5" type="ORF">M9Y10_040003</name>
    <name evidence="4" type="ORF">M9Y10_040491</name>
</gene>
<dbReference type="Proteomes" id="UP001470230">
    <property type="component" value="Unassembled WGS sequence"/>
</dbReference>
<evidence type="ECO:0000256" key="1">
    <source>
        <dbReference type="ARBA" id="ARBA00023117"/>
    </source>
</evidence>
<dbReference type="SMART" id="SM00297">
    <property type="entry name" value="BROMO"/>
    <property type="match status" value="1"/>
</dbReference>
<sequence>MSVMNEVEFEYCRQFLDKIKKHPLSVCYLKPVDPIKDQATDYRKVISDPMDLGTISTKLDSHQYKNTEEFKYDVNLVWSNSMKYLKKKTILLYQVAQHMKDKCDKLLQNIPKTKAEEWSIRMQKANKKLHNHLSLAIPQESLVPRKPEYAIT</sequence>
<dbReference type="InterPro" id="IPR036427">
    <property type="entry name" value="Bromodomain-like_sf"/>
</dbReference>